<organism evidence="1 2">
    <name type="scientific">Candidatus Magnetobacterium casense</name>
    <dbReference type="NCBI Taxonomy" id="1455061"/>
    <lineage>
        <taxon>Bacteria</taxon>
        <taxon>Pseudomonadati</taxon>
        <taxon>Nitrospirota</taxon>
        <taxon>Thermodesulfovibrionia</taxon>
        <taxon>Thermodesulfovibrionales</taxon>
        <taxon>Candidatus Magnetobacteriaceae</taxon>
        <taxon>Candidatus Magnetobacterium</taxon>
    </lineage>
</organism>
<comment type="caution">
    <text evidence="1">The sequence shown here is derived from an EMBL/GenBank/DDBJ whole genome shotgun (WGS) entry which is preliminary data.</text>
</comment>
<protein>
    <submittedName>
        <fullName evidence="1">Uncharacterized protein</fullName>
    </submittedName>
</protein>
<dbReference type="EMBL" id="JABXWD010000681">
    <property type="protein sequence ID" value="MBV6343589.1"/>
    <property type="molecule type" value="Genomic_DNA"/>
</dbReference>
<evidence type="ECO:0000313" key="1">
    <source>
        <dbReference type="EMBL" id="MBV6343589.1"/>
    </source>
</evidence>
<evidence type="ECO:0000313" key="2">
    <source>
        <dbReference type="Proteomes" id="UP001196980"/>
    </source>
</evidence>
<name>A0ABS6S403_9BACT</name>
<keyword evidence="2" id="KW-1185">Reference proteome</keyword>
<gene>
    <name evidence="1" type="ORF">HWQ67_18640</name>
</gene>
<reference evidence="1 2" key="1">
    <citation type="journal article" date="2020" name="J Geophys Res Biogeosci">
        <title>Magnetotaxis as an Adaptation to Enable Bacterial Shuttling of Microbial Sulfur and Sulfur Cycling Across Aquatic Oxic#Anoxic Interfaces.</title>
        <authorList>
            <person name="Li J."/>
            <person name="Liu P."/>
            <person name="Wang J."/>
            <person name="Roberts A.P."/>
            <person name="Pan Y."/>
        </authorList>
    </citation>
    <scope>NUCLEOTIDE SEQUENCE [LARGE SCALE GENOMIC DNA]</scope>
    <source>
        <strain evidence="1 2">MYR-1_YQ</strain>
    </source>
</reference>
<dbReference type="Proteomes" id="UP001196980">
    <property type="component" value="Unassembled WGS sequence"/>
</dbReference>
<feature type="non-terminal residue" evidence="1">
    <location>
        <position position="1"/>
    </location>
</feature>
<accession>A0ABS6S403</accession>
<proteinExistence type="predicted"/>
<sequence>LKKAKTRGGMYKKFSDGVQKAMASAEIRDVLIIGEASKTQWQASAWRLERKFPKRWGRFEKIEATIDGQMGVSFEGKRKLIEYASGEEVDHALKQYEEDQRRQEEEELERNDGE</sequence>